<feature type="compositionally biased region" description="Basic and acidic residues" evidence="1">
    <location>
        <begin position="198"/>
        <end position="211"/>
    </location>
</feature>
<feature type="region of interest" description="Disordered" evidence="1">
    <location>
        <begin position="24"/>
        <end position="49"/>
    </location>
</feature>
<feature type="transmembrane region" description="Helical" evidence="2">
    <location>
        <begin position="89"/>
        <end position="118"/>
    </location>
</feature>
<dbReference type="PANTHER" id="PTHR33115">
    <property type="entry name" value="ARM REPEAT SUPERFAMILY PROTEIN"/>
    <property type="match status" value="1"/>
</dbReference>
<protein>
    <recommendedName>
        <fullName evidence="5">ARM repeat superfamily protein</fullName>
    </recommendedName>
</protein>
<accession>A0A9Q0GVQ9</accession>
<dbReference type="OrthoDB" id="662108at2759"/>
<evidence type="ECO:0000313" key="3">
    <source>
        <dbReference type="EMBL" id="KAJ4954450.1"/>
    </source>
</evidence>
<gene>
    <name evidence="3" type="ORF">NE237_011233</name>
</gene>
<feature type="transmembrane region" description="Helical" evidence="2">
    <location>
        <begin position="282"/>
        <end position="303"/>
    </location>
</feature>
<dbReference type="Proteomes" id="UP001141806">
    <property type="component" value="Unassembled WGS sequence"/>
</dbReference>
<evidence type="ECO:0000313" key="4">
    <source>
        <dbReference type="Proteomes" id="UP001141806"/>
    </source>
</evidence>
<feature type="region of interest" description="Disordered" evidence="1">
    <location>
        <begin position="169"/>
        <end position="214"/>
    </location>
</feature>
<reference evidence="3" key="1">
    <citation type="journal article" date="2023" name="Plant J.">
        <title>The genome of the king protea, Protea cynaroides.</title>
        <authorList>
            <person name="Chang J."/>
            <person name="Duong T.A."/>
            <person name="Schoeman C."/>
            <person name="Ma X."/>
            <person name="Roodt D."/>
            <person name="Barker N."/>
            <person name="Li Z."/>
            <person name="Van de Peer Y."/>
            <person name="Mizrachi E."/>
        </authorList>
    </citation>
    <scope>NUCLEOTIDE SEQUENCE</scope>
    <source>
        <tissue evidence="3">Young leaves</tissue>
    </source>
</reference>
<feature type="compositionally biased region" description="Polar residues" evidence="1">
    <location>
        <begin position="24"/>
        <end position="33"/>
    </location>
</feature>
<keyword evidence="4" id="KW-1185">Reference proteome</keyword>
<dbReference type="InterPro" id="IPR011989">
    <property type="entry name" value="ARM-like"/>
</dbReference>
<evidence type="ECO:0000256" key="1">
    <source>
        <dbReference type="SAM" id="MobiDB-lite"/>
    </source>
</evidence>
<name>A0A9Q0GVQ9_9MAGN</name>
<dbReference type="PANTHER" id="PTHR33115:SF50">
    <property type="entry name" value="ARM REPEAT SUPERFAMILY PROTEIN"/>
    <property type="match status" value="1"/>
</dbReference>
<keyword evidence="2" id="KW-0472">Membrane</keyword>
<dbReference type="Gene3D" id="1.25.10.10">
    <property type="entry name" value="Leucine-rich Repeat Variant"/>
    <property type="match status" value="1"/>
</dbReference>
<comment type="caution">
    <text evidence="3">The sequence shown here is derived from an EMBL/GenBank/DDBJ whole genome shotgun (WGS) entry which is preliminary data.</text>
</comment>
<dbReference type="EMBL" id="JAMYWD010000011">
    <property type="protein sequence ID" value="KAJ4954450.1"/>
    <property type="molecule type" value="Genomic_DNA"/>
</dbReference>
<evidence type="ECO:0008006" key="5">
    <source>
        <dbReference type="Google" id="ProtNLM"/>
    </source>
</evidence>
<organism evidence="3 4">
    <name type="scientific">Protea cynaroides</name>
    <dbReference type="NCBI Taxonomy" id="273540"/>
    <lineage>
        <taxon>Eukaryota</taxon>
        <taxon>Viridiplantae</taxon>
        <taxon>Streptophyta</taxon>
        <taxon>Embryophyta</taxon>
        <taxon>Tracheophyta</taxon>
        <taxon>Spermatophyta</taxon>
        <taxon>Magnoliopsida</taxon>
        <taxon>Proteales</taxon>
        <taxon>Proteaceae</taxon>
        <taxon>Protea</taxon>
    </lineage>
</organism>
<keyword evidence="2" id="KW-0812">Transmembrane</keyword>
<feature type="transmembrane region" description="Helical" evidence="2">
    <location>
        <begin position="241"/>
        <end position="262"/>
    </location>
</feature>
<keyword evidence="2" id="KW-1133">Transmembrane helix</keyword>
<dbReference type="SUPFAM" id="SSF48371">
    <property type="entry name" value="ARM repeat"/>
    <property type="match status" value="1"/>
</dbReference>
<dbReference type="AlphaFoldDB" id="A0A9Q0GVQ9"/>
<proteinExistence type="predicted"/>
<dbReference type="InterPro" id="IPR016024">
    <property type="entry name" value="ARM-type_fold"/>
</dbReference>
<evidence type="ECO:0000256" key="2">
    <source>
        <dbReference type="SAM" id="Phobius"/>
    </source>
</evidence>
<sequence>MDHPSPQSTEGDGNLRLQIDSKLSTNWGSSGTDTIFEPGSSMDNRDNNDVFPDSTLRPNVLAPEKKLTLFALQLAVLEKTATGLGTLGFIWATVVLLGGFAIILYHIDFWFITVILLIEGARIYSRSHELEWQHQSTWTITDASIHSFNALKSSSGFIVRTVKGIHGSNSENQTGEIKEKTNEAGPSKSSKLLKRKRGPELKEKKKEERPSNRSTRTWVSSEVPLLPYANWFFISKNISKLFYWLQLSSAIICITFSIVRLIEVNNDRFKIDADNPNMRPALTVFYGLALAEAFFSLLEKIYWEWMIVFQQLLTKVNDECELGSPGMIGIKRFFYDAYSECVNKSIFDGLKLDLVSFASELLISDSGDERLIGAQILHKFSTNPRFADDTLQKIGTSISVIERLVEMLSWKNPKDAEIRRAAAEIVSILAGKKHNSLRVASIPGAMESISSLLYTQRSSDNASDEIEEKKIVCDQGNYEFSVFNQFGLTILKKIANDHDNCEKIGNTRGLLPKIIDFTHTGERLFRNSHEDNRILAMQRSLQLLKLLARTSGTVGNRLRQEIVEIVFTVSNIREILKYGEKYPKLQYLGIKILTSLAFDAEATEKIGSTGGIFKELFRIFFRERNPEEKHHVRAAAGEAIAMLALESDKNCSRILKQEELTKLVWALEDPDLRVNSARILRHLCKFAGEDCFEKLQPVSAAAPTVLKVIMSEENKLEENKLQEVMLGLATQVFRFMTPEVSSIVFNQTGINEAELAIKLIQILKFYPYPSAKVPRMRRFAIELAILMMKNSEATVRTFRKFGMVEELKILRETTSEIESFNIFSGTVGLSRHGTGIHMLVENALELLLADG</sequence>